<organism evidence="2 3">
    <name type="scientific">Pelobates cultripes</name>
    <name type="common">Western spadefoot toad</name>
    <dbReference type="NCBI Taxonomy" id="61616"/>
    <lineage>
        <taxon>Eukaryota</taxon>
        <taxon>Metazoa</taxon>
        <taxon>Chordata</taxon>
        <taxon>Craniata</taxon>
        <taxon>Vertebrata</taxon>
        <taxon>Euteleostomi</taxon>
        <taxon>Amphibia</taxon>
        <taxon>Batrachia</taxon>
        <taxon>Anura</taxon>
        <taxon>Pelobatoidea</taxon>
        <taxon>Pelobatidae</taxon>
        <taxon>Pelobates</taxon>
    </lineage>
</organism>
<proteinExistence type="predicted"/>
<dbReference type="EMBL" id="OW240921">
    <property type="protein sequence ID" value="CAH2319740.1"/>
    <property type="molecule type" value="Genomic_DNA"/>
</dbReference>
<dbReference type="AlphaFoldDB" id="A0AAD1WS21"/>
<evidence type="ECO:0000256" key="1">
    <source>
        <dbReference type="SAM" id="MobiDB-lite"/>
    </source>
</evidence>
<gene>
    <name evidence="2" type="ORF">PECUL_23A044775</name>
</gene>
<reference evidence="2" key="1">
    <citation type="submission" date="2022-03" db="EMBL/GenBank/DDBJ databases">
        <authorList>
            <person name="Alioto T."/>
            <person name="Alioto T."/>
            <person name="Gomez Garrido J."/>
        </authorList>
    </citation>
    <scope>NUCLEOTIDE SEQUENCE</scope>
</reference>
<evidence type="ECO:0000313" key="2">
    <source>
        <dbReference type="EMBL" id="CAH2319740.1"/>
    </source>
</evidence>
<feature type="region of interest" description="Disordered" evidence="1">
    <location>
        <begin position="1"/>
        <end position="68"/>
    </location>
</feature>
<protein>
    <submittedName>
        <fullName evidence="2">Uncharacterized protein</fullName>
    </submittedName>
</protein>
<name>A0AAD1WS21_PELCU</name>
<accession>A0AAD1WS21</accession>
<feature type="non-terminal residue" evidence="2">
    <location>
        <position position="1"/>
    </location>
</feature>
<sequence>NGRRSRLQQNGRRDLAHAQKVQTAVRISRQCARSKMAAVRAQGRWRRTPQPKSPGKTGAKYADRNPDQ</sequence>
<evidence type="ECO:0000313" key="3">
    <source>
        <dbReference type="Proteomes" id="UP001295444"/>
    </source>
</evidence>
<keyword evidence="3" id="KW-1185">Reference proteome</keyword>
<dbReference type="Proteomes" id="UP001295444">
    <property type="component" value="Chromosome 10"/>
</dbReference>